<sequence length="85" mass="9307">MLYNPYPCLSSPSPTTMSTPLATPTLLTAEEAAFEMEKAAITSYEQGWDGWDGPVWPVGYVQCSMQMDGYVRPRVAVEGVDDVEA</sequence>
<gene>
    <name evidence="2" type="ORF">COCMIDRAFT_35676</name>
</gene>
<dbReference type="AlphaFoldDB" id="W6ZSQ6"/>
<feature type="compositionally biased region" description="Low complexity" evidence="1">
    <location>
        <begin position="9"/>
        <end position="21"/>
    </location>
</feature>
<dbReference type="EMBL" id="KI963962">
    <property type="protein sequence ID" value="EUC46681.1"/>
    <property type="molecule type" value="Genomic_DNA"/>
</dbReference>
<dbReference type="KEGG" id="bor:COCMIDRAFT_35676"/>
<dbReference type="OrthoDB" id="3795810at2759"/>
<reference evidence="2 3" key="1">
    <citation type="journal article" date="2013" name="PLoS Genet.">
        <title>Comparative genome structure, secondary metabolite, and effector coding capacity across Cochliobolus pathogens.</title>
        <authorList>
            <person name="Condon B.J."/>
            <person name="Leng Y."/>
            <person name="Wu D."/>
            <person name="Bushley K.E."/>
            <person name="Ohm R.A."/>
            <person name="Otillar R."/>
            <person name="Martin J."/>
            <person name="Schackwitz W."/>
            <person name="Grimwood J."/>
            <person name="MohdZainudin N."/>
            <person name="Xue C."/>
            <person name="Wang R."/>
            <person name="Manning V.A."/>
            <person name="Dhillon B."/>
            <person name="Tu Z.J."/>
            <person name="Steffenson B.J."/>
            <person name="Salamov A."/>
            <person name="Sun H."/>
            <person name="Lowry S."/>
            <person name="LaButti K."/>
            <person name="Han J."/>
            <person name="Copeland A."/>
            <person name="Lindquist E."/>
            <person name="Barry K."/>
            <person name="Schmutz J."/>
            <person name="Baker S.E."/>
            <person name="Ciuffetti L.M."/>
            <person name="Grigoriev I.V."/>
            <person name="Zhong S."/>
            <person name="Turgeon B.G."/>
        </authorList>
    </citation>
    <scope>NUCLEOTIDE SEQUENCE [LARGE SCALE GENOMIC DNA]</scope>
    <source>
        <strain evidence="2 3">ATCC 44560</strain>
    </source>
</reference>
<name>W6ZSQ6_COCMI</name>
<proteinExistence type="predicted"/>
<keyword evidence="3" id="KW-1185">Reference proteome</keyword>
<dbReference type="GeneID" id="19122840"/>
<accession>W6ZSQ6</accession>
<dbReference type="Proteomes" id="UP000054032">
    <property type="component" value="Unassembled WGS sequence"/>
</dbReference>
<evidence type="ECO:0000313" key="2">
    <source>
        <dbReference type="EMBL" id="EUC46681.1"/>
    </source>
</evidence>
<dbReference type="HOGENOM" id="CLU_2512294_0_0_1"/>
<organism evidence="2 3">
    <name type="scientific">Bipolaris oryzae ATCC 44560</name>
    <dbReference type="NCBI Taxonomy" id="930090"/>
    <lineage>
        <taxon>Eukaryota</taxon>
        <taxon>Fungi</taxon>
        <taxon>Dikarya</taxon>
        <taxon>Ascomycota</taxon>
        <taxon>Pezizomycotina</taxon>
        <taxon>Dothideomycetes</taxon>
        <taxon>Pleosporomycetidae</taxon>
        <taxon>Pleosporales</taxon>
        <taxon>Pleosporineae</taxon>
        <taxon>Pleosporaceae</taxon>
        <taxon>Bipolaris</taxon>
    </lineage>
</organism>
<evidence type="ECO:0000313" key="3">
    <source>
        <dbReference type="Proteomes" id="UP000054032"/>
    </source>
</evidence>
<evidence type="ECO:0000256" key="1">
    <source>
        <dbReference type="SAM" id="MobiDB-lite"/>
    </source>
</evidence>
<protein>
    <submittedName>
        <fullName evidence="2">Uncharacterized protein</fullName>
    </submittedName>
</protein>
<feature type="region of interest" description="Disordered" evidence="1">
    <location>
        <begin position="1"/>
        <end position="21"/>
    </location>
</feature>
<dbReference type="RefSeq" id="XP_007686762.1">
    <property type="nucleotide sequence ID" value="XM_007688572.1"/>
</dbReference>